<dbReference type="Pfam" id="PF06200">
    <property type="entry name" value="tify"/>
    <property type="match status" value="1"/>
</dbReference>
<proteinExistence type="inferred from homology"/>
<dbReference type="PANTHER" id="PTHR47933">
    <property type="entry name" value="PENTATRICOPEPTIDE REPEAT-CONTAINING PROTEIN 1, MITOCHONDRIAL"/>
    <property type="match status" value="1"/>
</dbReference>
<dbReference type="PANTHER" id="PTHR47933:SF58">
    <property type="entry name" value="REPEAT-CONTAINING PROTEIN, PUTATIVE ISOFORM 1-RELATED"/>
    <property type="match status" value="1"/>
</dbReference>
<keyword evidence="2" id="KW-0677">Repeat</keyword>
<sequence length="890" mass="97590">MPFHRTRRFLSLYSILYKPNTNPNGYIQTVSRRFSSDQSWLSVPGNPLIKWPPLLDPQCSPPPPNPNPNPNPNSSQNDFSTISDLFADPAISPGPPLEAALDRAGIEPDPALLQAVFERFDSSPKLLHTLFVWAEKRPGFQSSAALFNSVINVLAKSKQFESAWSLVVDRIGGDEEQRALVSRDTFAVMIRRYARADPIRGSDSEMSLFEILLDSLCKEGHVKPASKYLDQRRKLDPGWVPSIRVYNILLNGWFRSRMLKQAEQLWEKMKMDDVKPNVVTYGTLVEGYCRMRRAETAIELVHEMRREGIEPNAIVYNPIIDALGEAKRFEEAMRMMERFLVLESGPTIATYNSLVKGYCKAGDLVGASKILKMMINNRFLPTPTTYNYFFRYFSKHGKIEEDKALSFRQSLVQSCNTIDEKIHDFLKFAVELHKIVLSFSLSLSSFSHHRRRRALPNKRKREAPQKSNMGMRKKWPYNASQGQQRQLAKPMFHDFLGMKKPADSPVGFSPKAADSPSASASIGASSGGARGLISTTSDLGSERQVGNHLEGIPFYGPRSDISGPEISNRIVGSKRNNPDSAFMGSSRDGILDHDSLENSHLIKLLRNGAGGERYRRSNDDEVFFGMQSLRPTSSSLVFQPPTGSRTDANVSKWERPMSMNVGPAMQYPPRGGQFAPILHQVHSNRVRDATAGPSIISQSAADEGSRTGIKGPGILSSINATSGASERNSSAVLPSGNRQKSGTNVLEPESSAPPGRLGSASASRQMTIFYGGQAHVFDDVHPNKADVIMALAGSNGGSWSTTFSPKSTARPGGESSIPGGDNETGGMAINMALSREFRGRISATGVSNHGGGLGDQTSTPPGGLQGSITPKDTSNPVHAAEPNPEAKREL</sequence>
<organism evidence="6 7">
    <name type="scientific">Carpinus fangiana</name>
    <dbReference type="NCBI Taxonomy" id="176857"/>
    <lineage>
        <taxon>Eukaryota</taxon>
        <taxon>Viridiplantae</taxon>
        <taxon>Streptophyta</taxon>
        <taxon>Embryophyta</taxon>
        <taxon>Tracheophyta</taxon>
        <taxon>Spermatophyta</taxon>
        <taxon>Magnoliopsida</taxon>
        <taxon>eudicotyledons</taxon>
        <taxon>Gunneridae</taxon>
        <taxon>Pentapetalae</taxon>
        <taxon>rosids</taxon>
        <taxon>fabids</taxon>
        <taxon>Fagales</taxon>
        <taxon>Betulaceae</taxon>
        <taxon>Carpinus</taxon>
    </lineage>
</organism>
<feature type="compositionally biased region" description="Polar residues" evidence="4">
    <location>
        <begin position="797"/>
        <end position="807"/>
    </location>
</feature>
<feature type="region of interest" description="Disordered" evidence="4">
    <location>
        <begin position="797"/>
        <end position="826"/>
    </location>
</feature>
<feature type="repeat" description="PPR" evidence="3">
    <location>
        <begin position="347"/>
        <end position="381"/>
    </location>
</feature>
<dbReference type="InterPro" id="IPR002885">
    <property type="entry name" value="PPR_rpt"/>
</dbReference>
<dbReference type="SMART" id="SM00979">
    <property type="entry name" value="TIFY"/>
    <property type="match status" value="1"/>
</dbReference>
<accession>A0A5N6L572</accession>
<feature type="region of interest" description="Disordered" evidence="4">
    <location>
        <begin position="840"/>
        <end position="890"/>
    </location>
</feature>
<feature type="repeat" description="PPR" evidence="3">
    <location>
        <begin position="277"/>
        <end position="311"/>
    </location>
</feature>
<dbReference type="GO" id="GO:0003729">
    <property type="term" value="F:mRNA binding"/>
    <property type="evidence" value="ECO:0007669"/>
    <property type="project" value="TreeGrafter"/>
</dbReference>
<dbReference type="PROSITE" id="PS51375">
    <property type="entry name" value="PPR"/>
    <property type="match status" value="4"/>
</dbReference>
<feature type="compositionally biased region" description="Pro residues" evidence="4">
    <location>
        <begin position="59"/>
        <end position="71"/>
    </location>
</feature>
<dbReference type="AlphaFoldDB" id="A0A5N6L572"/>
<feature type="compositionally biased region" description="Polar residues" evidence="4">
    <location>
        <begin position="855"/>
        <end position="876"/>
    </location>
</feature>
<dbReference type="InterPro" id="IPR051240">
    <property type="entry name" value="Mito_RNA-Proc/Resp"/>
</dbReference>
<feature type="region of interest" description="Disordered" evidence="4">
    <location>
        <begin position="697"/>
        <end position="760"/>
    </location>
</feature>
<name>A0A5N6L572_9ROSI</name>
<dbReference type="OrthoDB" id="1908882at2759"/>
<dbReference type="InterPro" id="IPR011990">
    <property type="entry name" value="TPR-like_helical_dom_sf"/>
</dbReference>
<evidence type="ECO:0000313" key="6">
    <source>
        <dbReference type="EMBL" id="KAB8945651.1"/>
    </source>
</evidence>
<dbReference type="InterPro" id="IPR010399">
    <property type="entry name" value="Tify_dom"/>
</dbReference>
<evidence type="ECO:0000256" key="1">
    <source>
        <dbReference type="ARBA" id="ARBA00007626"/>
    </source>
</evidence>
<feature type="region of interest" description="Disordered" evidence="4">
    <location>
        <begin position="52"/>
        <end position="79"/>
    </location>
</feature>
<evidence type="ECO:0000259" key="5">
    <source>
        <dbReference type="PROSITE" id="PS51320"/>
    </source>
</evidence>
<feature type="domain" description="Tify" evidence="5">
    <location>
        <begin position="759"/>
        <end position="794"/>
    </location>
</feature>
<dbReference type="Pfam" id="PF13041">
    <property type="entry name" value="PPR_2"/>
    <property type="match status" value="2"/>
</dbReference>
<keyword evidence="7" id="KW-1185">Reference proteome</keyword>
<feature type="region of interest" description="Disordered" evidence="4">
    <location>
        <begin position="506"/>
        <end position="586"/>
    </location>
</feature>
<comment type="similarity">
    <text evidence="1">Belongs to the PPR family. P subfamily.</text>
</comment>
<protein>
    <recommendedName>
        <fullName evidence="5">Tify domain-containing protein</fullName>
    </recommendedName>
</protein>
<dbReference type="Pfam" id="PF01535">
    <property type="entry name" value="PPR"/>
    <property type="match status" value="2"/>
</dbReference>
<reference evidence="6 7" key="1">
    <citation type="submission" date="2019-06" db="EMBL/GenBank/DDBJ databases">
        <title>A chromosomal-level reference genome of Carpinus fangiana (Coryloideae, Betulaceae).</title>
        <authorList>
            <person name="Yang X."/>
            <person name="Wang Z."/>
            <person name="Zhang L."/>
            <person name="Hao G."/>
            <person name="Liu J."/>
            <person name="Yang Y."/>
        </authorList>
    </citation>
    <scope>NUCLEOTIDE SEQUENCE [LARGE SCALE GENOMIC DNA]</scope>
    <source>
        <strain evidence="6">Cfa_2016G</strain>
        <tissue evidence="6">Leaf</tissue>
    </source>
</reference>
<dbReference type="EMBL" id="VIBQ01000131">
    <property type="protein sequence ID" value="KAB8945651.1"/>
    <property type="molecule type" value="Genomic_DNA"/>
</dbReference>
<feature type="compositionally biased region" description="Basic residues" evidence="4">
    <location>
        <begin position="450"/>
        <end position="461"/>
    </location>
</feature>
<evidence type="ECO:0000313" key="7">
    <source>
        <dbReference type="Proteomes" id="UP000327013"/>
    </source>
</evidence>
<evidence type="ECO:0000256" key="3">
    <source>
        <dbReference type="PROSITE-ProRule" id="PRU00708"/>
    </source>
</evidence>
<feature type="compositionally biased region" description="Low complexity" evidence="4">
    <location>
        <begin position="512"/>
        <end position="524"/>
    </location>
</feature>
<dbReference type="Gene3D" id="1.25.40.10">
    <property type="entry name" value="Tetratricopeptide repeat domain"/>
    <property type="match status" value="3"/>
</dbReference>
<feature type="repeat" description="PPR" evidence="3">
    <location>
        <begin position="312"/>
        <end position="346"/>
    </location>
</feature>
<dbReference type="PROSITE" id="PS51320">
    <property type="entry name" value="TIFY"/>
    <property type="match status" value="1"/>
</dbReference>
<dbReference type="Proteomes" id="UP000327013">
    <property type="component" value="Unassembled WGS sequence"/>
</dbReference>
<dbReference type="NCBIfam" id="TIGR00756">
    <property type="entry name" value="PPR"/>
    <property type="match status" value="4"/>
</dbReference>
<feature type="repeat" description="PPR" evidence="3">
    <location>
        <begin position="242"/>
        <end position="276"/>
    </location>
</feature>
<feature type="region of interest" description="Disordered" evidence="4">
    <location>
        <begin position="450"/>
        <end position="483"/>
    </location>
</feature>
<evidence type="ECO:0000256" key="4">
    <source>
        <dbReference type="SAM" id="MobiDB-lite"/>
    </source>
</evidence>
<feature type="compositionally biased region" description="Polar residues" evidence="4">
    <location>
        <begin position="716"/>
        <end position="744"/>
    </location>
</feature>
<gene>
    <name evidence="6" type="ORF">FH972_026847</name>
</gene>
<comment type="caution">
    <text evidence="6">The sequence shown here is derived from an EMBL/GenBank/DDBJ whole genome shotgun (WGS) entry which is preliminary data.</text>
</comment>
<evidence type="ECO:0000256" key="2">
    <source>
        <dbReference type="ARBA" id="ARBA00022737"/>
    </source>
</evidence>